<dbReference type="Proteomes" id="UP000886520">
    <property type="component" value="Chromosome 23"/>
</dbReference>
<protein>
    <submittedName>
        <fullName evidence="2">Uncharacterized protein</fullName>
    </submittedName>
</protein>
<feature type="region of interest" description="Disordered" evidence="1">
    <location>
        <begin position="266"/>
        <end position="285"/>
    </location>
</feature>
<evidence type="ECO:0000256" key="1">
    <source>
        <dbReference type="SAM" id="MobiDB-lite"/>
    </source>
</evidence>
<dbReference type="PANTHER" id="PTHR37745">
    <property type="entry name" value="EXPRESSED PROTEIN"/>
    <property type="match status" value="1"/>
</dbReference>
<name>A0A9D4U5P1_ADICA</name>
<feature type="compositionally biased region" description="Basic and acidic residues" evidence="1">
    <location>
        <begin position="273"/>
        <end position="285"/>
    </location>
</feature>
<proteinExistence type="predicted"/>
<gene>
    <name evidence="2" type="ORF">GOP47_0024050</name>
</gene>
<keyword evidence="3" id="KW-1185">Reference proteome</keyword>
<organism evidence="2 3">
    <name type="scientific">Adiantum capillus-veneris</name>
    <name type="common">Maidenhair fern</name>
    <dbReference type="NCBI Taxonomy" id="13818"/>
    <lineage>
        <taxon>Eukaryota</taxon>
        <taxon>Viridiplantae</taxon>
        <taxon>Streptophyta</taxon>
        <taxon>Embryophyta</taxon>
        <taxon>Tracheophyta</taxon>
        <taxon>Polypodiopsida</taxon>
        <taxon>Polypodiidae</taxon>
        <taxon>Polypodiales</taxon>
        <taxon>Pteridineae</taxon>
        <taxon>Pteridaceae</taxon>
        <taxon>Vittarioideae</taxon>
        <taxon>Adiantum</taxon>
    </lineage>
</organism>
<comment type="caution">
    <text evidence="2">The sequence shown here is derived from an EMBL/GenBank/DDBJ whole genome shotgun (WGS) entry which is preliminary data.</text>
</comment>
<accession>A0A9D4U5P1</accession>
<dbReference type="EMBL" id="JABFUD020000023">
    <property type="protein sequence ID" value="KAI5061545.1"/>
    <property type="molecule type" value="Genomic_DNA"/>
</dbReference>
<evidence type="ECO:0000313" key="2">
    <source>
        <dbReference type="EMBL" id="KAI5061545.1"/>
    </source>
</evidence>
<evidence type="ECO:0000313" key="3">
    <source>
        <dbReference type="Proteomes" id="UP000886520"/>
    </source>
</evidence>
<reference evidence="2" key="1">
    <citation type="submission" date="2021-01" db="EMBL/GenBank/DDBJ databases">
        <title>Adiantum capillus-veneris genome.</title>
        <authorList>
            <person name="Fang Y."/>
            <person name="Liao Q."/>
        </authorList>
    </citation>
    <scope>NUCLEOTIDE SEQUENCE</scope>
    <source>
        <strain evidence="2">H3</strain>
        <tissue evidence="2">Leaf</tissue>
    </source>
</reference>
<dbReference type="PANTHER" id="PTHR37745:SF1">
    <property type="entry name" value="EXPRESSED PROTEIN"/>
    <property type="match status" value="1"/>
</dbReference>
<dbReference type="AlphaFoldDB" id="A0A9D4U5P1"/>
<sequence length="349" mass="38570">MKGGVTRWRASFIFELGKVVQQSRCRGKLGLLNRGAGGCFVLTKMHASTSGGAAVRGPWRWDLNGLLLQLQGNESFGELDGAWNESEGGAVGASNGNSSDMDEVEEFFKEHQSGCLDAFAFASTRYFAFDRQTYGLMIASIESGQTITISPLKDHDKRGVLDLQKWARMRDSLHVMVDQGGSSRLVIGNGKLIACIEDWESIVSACHSNDHLCLRATMASIACTWCTIIRQHGIPLAYVKEFWDLYVCASLPGLGELESHDTTSTENCLGLQDRQKSPDKDEGGVEEHTALMDDIQILINAIAIKHKARLVERKSSSSRGFIQLMCHRNGEARRKGHDHRRLRTSKHCG</sequence>